<evidence type="ECO:0000256" key="3">
    <source>
        <dbReference type="ARBA" id="ARBA00023163"/>
    </source>
</evidence>
<dbReference type="SUPFAM" id="SSF46785">
    <property type="entry name" value="Winged helix' DNA-binding domain"/>
    <property type="match status" value="1"/>
</dbReference>
<organism evidence="5 6">
    <name type="scientific">Lutimaribacter marinistellae</name>
    <dbReference type="NCBI Taxonomy" id="1820329"/>
    <lineage>
        <taxon>Bacteria</taxon>
        <taxon>Pseudomonadati</taxon>
        <taxon>Pseudomonadota</taxon>
        <taxon>Alphaproteobacteria</taxon>
        <taxon>Rhodobacterales</taxon>
        <taxon>Roseobacteraceae</taxon>
        <taxon>Lutimaribacter</taxon>
    </lineage>
</organism>
<dbReference type="InterPro" id="IPR036390">
    <property type="entry name" value="WH_DNA-bd_sf"/>
</dbReference>
<dbReference type="Proteomes" id="UP001595629">
    <property type="component" value="Unassembled WGS sequence"/>
</dbReference>
<dbReference type="SMART" id="SM00895">
    <property type="entry name" value="FCD"/>
    <property type="match status" value="1"/>
</dbReference>
<dbReference type="Gene3D" id="1.10.10.10">
    <property type="entry name" value="Winged helix-like DNA-binding domain superfamily/Winged helix DNA-binding domain"/>
    <property type="match status" value="1"/>
</dbReference>
<evidence type="ECO:0000256" key="1">
    <source>
        <dbReference type="ARBA" id="ARBA00023015"/>
    </source>
</evidence>
<dbReference type="CDD" id="cd07377">
    <property type="entry name" value="WHTH_GntR"/>
    <property type="match status" value="1"/>
</dbReference>
<dbReference type="SUPFAM" id="SSF48008">
    <property type="entry name" value="GntR ligand-binding domain-like"/>
    <property type="match status" value="1"/>
</dbReference>
<dbReference type="InterPro" id="IPR011711">
    <property type="entry name" value="GntR_C"/>
</dbReference>
<proteinExistence type="predicted"/>
<evidence type="ECO:0000313" key="6">
    <source>
        <dbReference type="Proteomes" id="UP001595629"/>
    </source>
</evidence>
<keyword evidence="3" id="KW-0804">Transcription</keyword>
<evidence type="ECO:0000256" key="2">
    <source>
        <dbReference type="ARBA" id="ARBA00023125"/>
    </source>
</evidence>
<keyword evidence="2" id="KW-0238">DNA-binding</keyword>
<dbReference type="PROSITE" id="PS50949">
    <property type="entry name" value="HTH_GNTR"/>
    <property type="match status" value="1"/>
</dbReference>
<comment type="caution">
    <text evidence="5">The sequence shown here is derived from an EMBL/GenBank/DDBJ whole genome shotgun (WGS) entry which is preliminary data.</text>
</comment>
<dbReference type="InterPro" id="IPR036388">
    <property type="entry name" value="WH-like_DNA-bd_sf"/>
</dbReference>
<evidence type="ECO:0000259" key="4">
    <source>
        <dbReference type="PROSITE" id="PS50949"/>
    </source>
</evidence>
<feature type="domain" description="HTH gntR-type" evidence="4">
    <location>
        <begin position="16"/>
        <end position="83"/>
    </location>
</feature>
<name>A0ABV7T9U1_9RHOB</name>
<dbReference type="RefSeq" id="WP_386733400.1">
    <property type="nucleotide sequence ID" value="NZ_JBHRXI010000001.1"/>
</dbReference>
<protein>
    <submittedName>
        <fullName evidence="5">GntR family transcriptional regulator</fullName>
    </submittedName>
</protein>
<gene>
    <name evidence="5" type="ORF">ACFORG_00430</name>
</gene>
<accession>A0ABV7T9U1</accession>
<dbReference type="Pfam" id="PF07729">
    <property type="entry name" value="FCD"/>
    <property type="match status" value="1"/>
</dbReference>
<dbReference type="PANTHER" id="PTHR43537">
    <property type="entry name" value="TRANSCRIPTIONAL REGULATOR, GNTR FAMILY"/>
    <property type="match status" value="1"/>
</dbReference>
<reference evidence="6" key="1">
    <citation type="journal article" date="2019" name="Int. J. Syst. Evol. Microbiol.">
        <title>The Global Catalogue of Microorganisms (GCM) 10K type strain sequencing project: providing services to taxonomists for standard genome sequencing and annotation.</title>
        <authorList>
            <consortium name="The Broad Institute Genomics Platform"/>
            <consortium name="The Broad Institute Genome Sequencing Center for Infectious Disease"/>
            <person name="Wu L."/>
            <person name="Ma J."/>
        </authorList>
    </citation>
    <scope>NUCLEOTIDE SEQUENCE [LARGE SCALE GENOMIC DNA]</scope>
    <source>
        <strain evidence="6">KCTC 42911</strain>
    </source>
</reference>
<dbReference type="Pfam" id="PF00392">
    <property type="entry name" value="GntR"/>
    <property type="match status" value="1"/>
</dbReference>
<keyword evidence="1" id="KW-0805">Transcription regulation</keyword>
<keyword evidence="6" id="KW-1185">Reference proteome</keyword>
<dbReference type="InterPro" id="IPR000524">
    <property type="entry name" value="Tscrpt_reg_HTH_GntR"/>
</dbReference>
<dbReference type="PANTHER" id="PTHR43537:SF39">
    <property type="entry name" value="HTH-TYPE TRANSCRIPTIONAL REGULATOR MCBR"/>
    <property type="match status" value="1"/>
</dbReference>
<sequence length="235" mass="25576">MNKKQAVARDLDGAKRPAHEQVYQRLRDMILFGELAPGQAVTIQGLTETLDAGMTPVREAIRRLISDGALVHQDNRRVTVPVLTATDIEELNFLRKTIEPELAARAGARLDAPGIDTLEAIDASLDAAISSGDVEGYLRHNHAFHAALNASADAPVMSDLVDRLWLRFGPSLRVVCGRFGTQNLPDRHKELLAALRADDSAAIRQAMLDDVEQGMMMMDGVLSQAPTSSDSIDTE</sequence>
<evidence type="ECO:0000313" key="5">
    <source>
        <dbReference type="EMBL" id="MFC3612209.1"/>
    </source>
</evidence>
<dbReference type="Gene3D" id="1.20.120.530">
    <property type="entry name" value="GntR ligand-binding domain-like"/>
    <property type="match status" value="1"/>
</dbReference>
<dbReference type="SMART" id="SM00345">
    <property type="entry name" value="HTH_GNTR"/>
    <property type="match status" value="1"/>
</dbReference>
<dbReference type="EMBL" id="JBHRXI010000001">
    <property type="protein sequence ID" value="MFC3612209.1"/>
    <property type="molecule type" value="Genomic_DNA"/>
</dbReference>
<dbReference type="InterPro" id="IPR008920">
    <property type="entry name" value="TF_FadR/GntR_C"/>
</dbReference>